<evidence type="ECO:0000313" key="1">
    <source>
        <dbReference type="EMBL" id="MBX42919.1"/>
    </source>
</evidence>
<name>A0A2P2NK94_RHIMU</name>
<dbReference type="AlphaFoldDB" id="A0A2P2NK94"/>
<protein>
    <submittedName>
        <fullName evidence="1">Uncharacterized protein</fullName>
    </submittedName>
</protein>
<dbReference type="EMBL" id="GGEC01062435">
    <property type="protein sequence ID" value="MBX42919.1"/>
    <property type="molecule type" value="Transcribed_RNA"/>
</dbReference>
<proteinExistence type="predicted"/>
<organism evidence="1">
    <name type="scientific">Rhizophora mucronata</name>
    <name type="common">Asiatic mangrove</name>
    <dbReference type="NCBI Taxonomy" id="61149"/>
    <lineage>
        <taxon>Eukaryota</taxon>
        <taxon>Viridiplantae</taxon>
        <taxon>Streptophyta</taxon>
        <taxon>Embryophyta</taxon>
        <taxon>Tracheophyta</taxon>
        <taxon>Spermatophyta</taxon>
        <taxon>Magnoliopsida</taxon>
        <taxon>eudicotyledons</taxon>
        <taxon>Gunneridae</taxon>
        <taxon>Pentapetalae</taxon>
        <taxon>rosids</taxon>
        <taxon>fabids</taxon>
        <taxon>Malpighiales</taxon>
        <taxon>Rhizophoraceae</taxon>
        <taxon>Rhizophora</taxon>
    </lineage>
</organism>
<reference evidence="1" key="1">
    <citation type="submission" date="2018-02" db="EMBL/GenBank/DDBJ databases">
        <title>Rhizophora mucronata_Transcriptome.</title>
        <authorList>
            <person name="Meera S.P."/>
            <person name="Sreeshan A."/>
            <person name="Augustine A."/>
        </authorList>
    </citation>
    <scope>NUCLEOTIDE SEQUENCE</scope>
    <source>
        <tissue evidence="1">Leaf</tissue>
    </source>
</reference>
<accession>A0A2P2NK94</accession>
<sequence length="45" mass="5594">MCLLYNNYLALYNQILREVAHFLLIICMLTEEKMYKDTVFKFWEQ</sequence>